<sequence length="307" mass="32398">MAVSRKEIRQGSTGLDLQTRPRRRLNLQLIALHRHPHFLSSRFPFSQSSFLTQPCGPARGHAHPTLGLGERGPGAARRAGGPRESGVVPATPGAPVAVTSSAGYGGRKQEGGSRGFPDPPTGRPSPGSGLRKSGGQFPAAPLLCSTGLLRGRGEGGVAAAFWGAAGEAARGERRRPAALWLGARVLRLLPGWPPGRGAGGLRPPGAGPEALRAPTFVPEVSRGTAPPLQEPGRWWRAPVGEVRDPRKLRPKSGSEKGVGPHKPPRVKVIPVCRQASEPLISTTLLLRDFKKTQLQLLLGYPPCCFIS</sequence>
<dbReference type="AlphaFoldDB" id="A0A8B8S1Z5"/>
<evidence type="ECO:0000313" key="2">
    <source>
        <dbReference type="Proteomes" id="UP000694856"/>
    </source>
</evidence>
<organism evidence="2 3">
    <name type="scientific">Camelus ferus</name>
    <name type="common">Wild bactrian camel</name>
    <name type="synonym">Camelus bactrianus ferus</name>
    <dbReference type="NCBI Taxonomy" id="419612"/>
    <lineage>
        <taxon>Eukaryota</taxon>
        <taxon>Metazoa</taxon>
        <taxon>Chordata</taxon>
        <taxon>Craniata</taxon>
        <taxon>Vertebrata</taxon>
        <taxon>Euteleostomi</taxon>
        <taxon>Mammalia</taxon>
        <taxon>Eutheria</taxon>
        <taxon>Laurasiatheria</taxon>
        <taxon>Artiodactyla</taxon>
        <taxon>Tylopoda</taxon>
        <taxon>Camelidae</taxon>
        <taxon>Camelus</taxon>
    </lineage>
</organism>
<dbReference type="KEGG" id="cfr:116659959"/>
<dbReference type="RefSeq" id="XP_032324231.1">
    <property type="nucleotide sequence ID" value="XM_032468340.1"/>
</dbReference>
<feature type="region of interest" description="Disordered" evidence="1">
    <location>
        <begin position="56"/>
        <end position="136"/>
    </location>
</feature>
<reference evidence="3" key="1">
    <citation type="submission" date="2025-08" db="UniProtKB">
        <authorList>
            <consortium name="RefSeq"/>
        </authorList>
    </citation>
    <scope>IDENTIFICATION</scope>
    <source>
        <tissue evidence="3">Ear skin</tissue>
    </source>
</reference>
<evidence type="ECO:0000256" key="1">
    <source>
        <dbReference type="SAM" id="MobiDB-lite"/>
    </source>
</evidence>
<keyword evidence="2" id="KW-1185">Reference proteome</keyword>
<protein>
    <submittedName>
        <fullName evidence="3">Collagen alpha-1(I) chain-like</fullName>
    </submittedName>
</protein>
<name>A0A8B8S1Z5_CAMFR</name>
<accession>A0A8B8S1Z5</accession>
<dbReference type="GeneID" id="116659959"/>
<gene>
    <name evidence="3" type="primary">LOC116659959</name>
</gene>
<evidence type="ECO:0000313" key="3">
    <source>
        <dbReference type="RefSeq" id="XP_032324231.1"/>
    </source>
</evidence>
<proteinExistence type="predicted"/>
<dbReference type="Proteomes" id="UP000694856">
    <property type="component" value="Chromosome 3"/>
</dbReference>
<feature type="compositionally biased region" description="Low complexity" evidence="1">
    <location>
        <begin position="73"/>
        <end position="99"/>
    </location>
</feature>
<feature type="region of interest" description="Disordered" evidence="1">
    <location>
        <begin position="244"/>
        <end position="265"/>
    </location>
</feature>